<dbReference type="SUPFAM" id="SSF51569">
    <property type="entry name" value="Aldolase"/>
    <property type="match status" value="1"/>
</dbReference>
<organism evidence="1 2">
    <name type="scientific">Serratia rhizosphaerae</name>
    <dbReference type="NCBI Taxonomy" id="2597702"/>
    <lineage>
        <taxon>Bacteria</taxon>
        <taxon>Pseudomonadati</taxon>
        <taxon>Pseudomonadota</taxon>
        <taxon>Gammaproteobacteria</taxon>
        <taxon>Enterobacterales</taxon>
        <taxon>Yersiniaceae</taxon>
        <taxon>Serratia</taxon>
    </lineage>
</organism>
<evidence type="ECO:0000313" key="1">
    <source>
        <dbReference type="EMBL" id="QHA87653.1"/>
    </source>
</evidence>
<accession>A0ABX6GN21</accession>
<evidence type="ECO:0000313" key="2">
    <source>
        <dbReference type="Proteomes" id="UP000430368"/>
    </source>
</evidence>
<dbReference type="Gene3D" id="3.20.20.70">
    <property type="entry name" value="Aldolase class I"/>
    <property type="match status" value="1"/>
</dbReference>
<reference evidence="1 2" key="1">
    <citation type="submission" date="2019-07" db="EMBL/GenBank/DDBJ databases">
        <title>Serratia dokdonensis sp. nov., an elicitor of systemic resistance in Nicotiana Tabacum.</title>
        <authorList>
            <person name="Son J.-S."/>
            <person name="Hwang Y.-J."/>
            <person name="Lee S.-Y."/>
            <person name="Ghim S.-Y."/>
        </authorList>
    </citation>
    <scope>NUCLEOTIDE SEQUENCE [LARGE SCALE GENOMIC DNA]</scope>
    <source>
        <strain evidence="1 2">KUDC3025</strain>
    </source>
</reference>
<sequence>MSNIEYEILKPTFTRRVITQSSVVISPSILSQAVDVSSHVDKNAQKPAKGLPGYFTYGWKRAAEEIIKTHSMGVKNISLRFVSNASKHDDINAGLSEFETLISLILRELVGLDINLIVDPFGLALTQDGQWGVKNSQGDFDKERTYELLEKVGYILSINKIHGVVTLGRIPEEVKMTKKGIVSGGGNTKIYSFSQNSETSTAYVYLDSVGHNTGQKILPGNIIEMDLWALMDIWHGADVSVIKPMESYHLMSSLKHFISDETARSLFLNSEQVSAIVSRHRFIQETIKEMTANPAILSEKCERLQLAGYTVSGTTYMLSLLAHEKGPDMARARLEEMWLTALGVMGDRCACLIDRNVSRFLDGSILC</sequence>
<dbReference type="Proteomes" id="UP000430368">
    <property type="component" value="Chromosome"/>
</dbReference>
<keyword evidence="2" id="KW-1185">Reference proteome</keyword>
<dbReference type="RefSeq" id="WP_160029696.1">
    <property type="nucleotide sequence ID" value="NZ_CP041764.1"/>
</dbReference>
<dbReference type="EMBL" id="CP041764">
    <property type="protein sequence ID" value="QHA87653.1"/>
    <property type="molecule type" value="Genomic_DNA"/>
</dbReference>
<name>A0ABX6GN21_9GAMM</name>
<dbReference type="InterPro" id="IPR013785">
    <property type="entry name" value="Aldolase_TIM"/>
</dbReference>
<protein>
    <submittedName>
        <fullName evidence="1">Uncharacterized protein</fullName>
    </submittedName>
</protein>
<gene>
    <name evidence="1" type="ORF">FO014_12210</name>
</gene>
<proteinExistence type="predicted"/>